<dbReference type="OrthoDB" id="9814970at2"/>
<sequence length="271" mass="29791">MQIRAICSDIDGTLLDGNREISPTTRKVFASLPQDFPVILASSRMPAAITHLQRDLKRENNPIISYNGGFVVDPSQTQASTLSSTCITADLCRRIVQMADGMDIHISLYSENNWYAPRMDKWTEKEETATKVRASLLDNHRVVDSWKKNGGGAHKVMCMGDAESIELLYRNLEQNFLASLHLYRSKDTYIEIAPASISKATGLSLILERYGIDMSEVMAFGDNFNDIALLESVGLGIAVGNARPEVKAVAADCTADSKADGVAQAIEKYLL</sequence>
<protein>
    <recommendedName>
        <fullName evidence="3">Cof subfamily of IIB subfamily of haloacid dehalogenase superfamily/HAD-superfamily hydrolase, subfamily IIB</fullName>
    </recommendedName>
</protein>
<reference evidence="1 2" key="1">
    <citation type="submission" date="2016-11" db="EMBL/GenBank/DDBJ databases">
        <authorList>
            <person name="Jaros S."/>
            <person name="Januszkiewicz K."/>
            <person name="Wedrychowicz H."/>
        </authorList>
    </citation>
    <scope>NUCLEOTIDE SEQUENCE [LARGE SCALE GENOMIC DNA]</scope>
    <source>
        <strain evidence="1 2">CGMCC 1.6102</strain>
    </source>
</reference>
<dbReference type="SUPFAM" id="SSF56784">
    <property type="entry name" value="HAD-like"/>
    <property type="match status" value="1"/>
</dbReference>
<evidence type="ECO:0000313" key="2">
    <source>
        <dbReference type="Proteomes" id="UP000184513"/>
    </source>
</evidence>
<dbReference type="CDD" id="cd07516">
    <property type="entry name" value="HAD_Pase"/>
    <property type="match status" value="1"/>
</dbReference>
<organism evidence="1 2">
    <name type="scientific">Cyclobacterium lianum</name>
    <dbReference type="NCBI Taxonomy" id="388280"/>
    <lineage>
        <taxon>Bacteria</taxon>
        <taxon>Pseudomonadati</taxon>
        <taxon>Bacteroidota</taxon>
        <taxon>Cytophagia</taxon>
        <taxon>Cytophagales</taxon>
        <taxon>Cyclobacteriaceae</taxon>
        <taxon>Cyclobacterium</taxon>
    </lineage>
</organism>
<gene>
    <name evidence="1" type="ORF">SAMN04488057_10934</name>
</gene>
<dbReference type="SFLD" id="SFLDS00003">
    <property type="entry name" value="Haloacid_Dehalogenase"/>
    <property type="match status" value="1"/>
</dbReference>
<accession>A0A1M7PIT4</accession>
<dbReference type="STRING" id="388280.SAMN04488057_10934"/>
<dbReference type="SFLD" id="SFLDG01140">
    <property type="entry name" value="C2.B:_Phosphomannomutase_and_P"/>
    <property type="match status" value="1"/>
</dbReference>
<dbReference type="Pfam" id="PF08282">
    <property type="entry name" value="Hydrolase_3"/>
    <property type="match status" value="1"/>
</dbReference>
<dbReference type="InterPro" id="IPR006379">
    <property type="entry name" value="HAD-SF_hydro_IIB"/>
</dbReference>
<dbReference type="NCBIfam" id="TIGR00099">
    <property type="entry name" value="Cof-subfamily"/>
    <property type="match status" value="1"/>
</dbReference>
<evidence type="ECO:0000313" key="1">
    <source>
        <dbReference type="EMBL" id="SHN17116.1"/>
    </source>
</evidence>
<keyword evidence="2" id="KW-1185">Reference proteome</keyword>
<dbReference type="InterPro" id="IPR023214">
    <property type="entry name" value="HAD_sf"/>
</dbReference>
<dbReference type="NCBIfam" id="TIGR01484">
    <property type="entry name" value="HAD-SF-IIB"/>
    <property type="match status" value="1"/>
</dbReference>
<name>A0A1M7PIT4_9BACT</name>
<dbReference type="AlphaFoldDB" id="A0A1M7PIT4"/>
<dbReference type="EMBL" id="FRCY01000009">
    <property type="protein sequence ID" value="SHN17116.1"/>
    <property type="molecule type" value="Genomic_DNA"/>
</dbReference>
<dbReference type="Gene3D" id="3.30.1240.10">
    <property type="match status" value="1"/>
</dbReference>
<evidence type="ECO:0008006" key="3">
    <source>
        <dbReference type="Google" id="ProtNLM"/>
    </source>
</evidence>
<dbReference type="Gene3D" id="3.40.50.1000">
    <property type="entry name" value="HAD superfamily/HAD-like"/>
    <property type="match status" value="1"/>
</dbReference>
<dbReference type="GO" id="GO:0000287">
    <property type="term" value="F:magnesium ion binding"/>
    <property type="evidence" value="ECO:0007669"/>
    <property type="project" value="TreeGrafter"/>
</dbReference>
<dbReference type="Proteomes" id="UP000184513">
    <property type="component" value="Unassembled WGS sequence"/>
</dbReference>
<dbReference type="GO" id="GO:0016791">
    <property type="term" value="F:phosphatase activity"/>
    <property type="evidence" value="ECO:0007669"/>
    <property type="project" value="TreeGrafter"/>
</dbReference>
<dbReference type="GO" id="GO:0005829">
    <property type="term" value="C:cytosol"/>
    <property type="evidence" value="ECO:0007669"/>
    <property type="project" value="TreeGrafter"/>
</dbReference>
<dbReference type="PANTHER" id="PTHR10000">
    <property type="entry name" value="PHOSPHOSERINE PHOSPHATASE"/>
    <property type="match status" value="1"/>
</dbReference>
<dbReference type="InterPro" id="IPR000150">
    <property type="entry name" value="Cof"/>
</dbReference>
<dbReference type="InterPro" id="IPR036412">
    <property type="entry name" value="HAD-like_sf"/>
</dbReference>
<proteinExistence type="predicted"/>
<dbReference type="PANTHER" id="PTHR10000:SF8">
    <property type="entry name" value="HAD SUPERFAMILY HYDROLASE-LIKE, TYPE 3"/>
    <property type="match status" value="1"/>
</dbReference>
<dbReference type="RefSeq" id="WP_073095361.1">
    <property type="nucleotide sequence ID" value="NZ_FRCY01000009.1"/>
</dbReference>